<keyword evidence="8" id="KW-1185">Reference proteome</keyword>
<comment type="caution">
    <text evidence="7">The sequence shown here is derived from an EMBL/GenBank/DDBJ whole genome shotgun (WGS) entry which is preliminary data.</text>
</comment>
<dbReference type="GO" id="GO:0007018">
    <property type="term" value="P:microtubule-based movement"/>
    <property type="evidence" value="ECO:0007669"/>
    <property type="project" value="InterPro"/>
</dbReference>
<keyword evidence="4" id="KW-0175">Coiled coil</keyword>
<gene>
    <name evidence="7" type="ORF">GSLYS_00016197001</name>
</gene>
<dbReference type="Proteomes" id="UP001497497">
    <property type="component" value="Unassembled WGS sequence"/>
</dbReference>
<dbReference type="InterPro" id="IPR027640">
    <property type="entry name" value="Kinesin-like_fam"/>
</dbReference>
<feature type="compositionally biased region" description="Polar residues" evidence="5">
    <location>
        <begin position="380"/>
        <end position="397"/>
    </location>
</feature>
<comment type="subcellular location">
    <subcellularLocation>
        <location evidence="1">Cytoplasm</location>
        <location evidence="1">Cytoskeleton</location>
    </subcellularLocation>
</comment>
<dbReference type="Pfam" id="PF16540">
    <property type="entry name" value="MKLP1_Arf_bdg"/>
    <property type="match status" value="1"/>
</dbReference>
<dbReference type="EMBL" id="CAXITT010000499">
    <property type="protein sequence ID" value="CAL1542663.1"/>
    <property type="molecule type" value="Genomic_DNA"/>
</dbReference>
<feature type="region of interest" description="Disordered" evidence="5">
    <location>
        <begin position="300"/>
        <end position="326"/>
    </location>
</feature>
<keyword evidence="2" id="KW-0963">Cytoplasm</keyword>
<comment type="caution">
    <text evidence="3">Lacks conserved residue(s) required for the propagation of feature annotation.</text>
</comment>
<dbReference type="GO" id="GO:0005871">
    <property type="term" value="C:kinesin complex"/>
    <property type="evidence" value="ECO:0007669"/>
    <property type="project" value="TreeGrafter"/>
</dbReference>
<feature type="compositionally biased region" description="Low complexity" evidence="5">
    <location>
        <begin position="303"/>
        <end position="326"/>
    </location>
</feature>
<evidence type="ECO:0000313" key="7">
    <source>
        <dbReference type="EMBL" id="CAL1542663.1"/>
    </source>
</evidence>
<dbReference type="GO" id="GO:0005634">
    <property type="term" value="C:nucleus"/>
    <property type="evidence" value="ECO:0007669"/>
    <property type="project" value="TreeGrafter"/>
</dbReference>
<organism evidence="7 8">
    <name type="scientific">Lymnaea stagnalis</name>
    <name type="common">Great pond snail</name>
    <name type="synonym">Helix stagnalis</name>
    <dbReference type="NCBI Taxonomy" id="6523"/>
    <lineage>
        <taxon>Eukaryota</taxon>
        <taxon>Metazoa</taxon>
        <taxon>Spiralia</taxon>
        <taxon>Lophotrochozoa</taxon>
        <taxon>Mollusca</taxon>
        <taxon>Gastropoda</taxon>
        <taxon>Heterobranchia</taxon>
        <taxon>Euthyneura</taxon>
        <taxon>Panpulmonata</taxon>
        <taxon>Hygrophila</taxon>
        <taxon>Lymnaeoidea</taxon>
        <taxon>Lymnaeidae</taxon>
        <taxon>Lymnaea</taxon>
    </lineage>
</organism>
<dbReference type="GO" id="GO:0005874">
    <property type="term" value="C:microtubule"/>
    <property type="evidence" value="ECO:0007669"/>
    <property type="project" value="TreeGrafter"/>
</dbReference>
<evidence type="ECO:0000256" key="1">
    <source>
        <dbReference type="ARBA" id="ARBA00004245"/>
    </source>
</evidence>
<comment type="similarity">
    <text evidence="3">Belongs to the TRAFAC class myosin-kinesin ATPase superfamily. Kinesin family.</text>
</comment>
<dbReference type="SUPFAM" id="SSF52540">
    <property type="entry name" value="P-loop containing nucleoside triphosphate hydrolases"/>
    <property type="match status" value="1"/>
</dbReference>
<dbReference type="InterPro" id="IPR027417">
    <property type="entry name" value="P-loop_NTPase"/>
</dbReference>
<evidence type="ECO:0000256" key="2">
    <source>
        <dbReference type="ARBA" id="ARBA00023212"/>
    </source>
</evidence>
<dbReference type="PANTHER" id="PTHR24115:SF600">
    <property type="entry name" value="KINESIN-LIKE PROTEIN KIF23"/>
    <property type="match status" value="1"/>
</dbReference>
<evidence type="ECO:0000256" key="3">
    <source>
        <dbReference type="PROSITE-ProRule" id="PRU00283"/>
    </source>
</evidence>
<dbReference type="Gene3D" id="2.60.40.4330">
    <property type="entry name" value="Kinesin-like protein Kif23, Arf6-interacting domain"/>
    <property type="match status" value="1"/>
</dbReference>
<dbReference type="InterPro" id="IPR032384">
    <property type="entry name" value="Kif23_Arf-bd"/>
</dbReference>
<dbReference type="GO" id="GO:0003777">
    <property type="term" value="F:microtubule motor activity"/>
    <property type="evidence" value="ECO:0007669"/>
    <property type="project" value="InterPro"/>
</dbReference>
<proteinExistence type="inferred from homology"/>
<sequence length="543" mass="62015">MVLRNCLEVLRENQKCGTNKMVPYRDTRLTHLFKNFFDGDGKVRMVVCVNPKITEYEETVHVMKFAEMTQEVLITKSQQTNKFDLGLTPGRRRMHQEGTHAAEEIMLLPPPSLIDFTVGPPFPILELISPTDDLTIKNIIQCLNERIRRRQDMAFDYERSCSSFRSQLVEFEQDYGQMKGRMMDLEEKFNQRDKQVVKLGNKNKNLERKLDEVTRQLKDLERENQLLALQVQDKAWKIQVEKSANDKLRAEFRDRLQMNNQAWEKNLEKARRKVEKEKENELDEKDRKLELLRDIVNENDVLATPRNRQRNTPNPTPRPRTCATTPANMQPAISETDITSVGSSTIASSARAAAIAAGRLGNTRVQSRSTNRIPAAKSIPNLSQVGVTPSSSKSRQPVINPRYHRRSKSSGSAETWLEHKPTDVVETNTLFQPHMAKKKSVTKLDVKDTKSATKYVLTHQEQDSSDELVTKLIKGDVIPTLGGGSAVVFHDVETLKQVSPGSRKRRSPTTPRYDPGLQWTDTEERCSVALEGHSRKRSKTTNL</sequence>
<dbReference type="GO" id="GO:0005524">
    <property type="term" value="F:ATP binding"/>
    <property type="evidence" value="ECO:0007669"/>
    <property type="project" value="InterPro"/>
</dbReference>
<evidence type="ECO:0000256" key="4">
    <source>
        <dbReference type="SAM" id="Coils"/>
    </source>
</evidence>
<dbReference type="InterPro" id="IPR038105">
    <property type="entry name" value="Kif23_Arf-bd_sf"/>
</dbReference>
<protein>
    <recommendedName>
        <fullName evidence="6">Kinesin motor domain-containing protein</fullName>
    </recommendedName>
</protein>
<reference evidence="7 8" key="1">
    <citation type="submission" date="2024-04" db="EMBL/GenBank/DDBJ databases">
        <authorList>
            <consortium name="Genoscope - CEA"/>
            <person name="William W."/>
        </authorList>
    </citation>
    <scope>NUCLEOTIDE SEQUENCE [LARGE SCALE GENOMIC DNA]</scope>
</reference>
<feature type="coiled-coil region" evidence="4">
    <location>
        <begin position="168"/>
        <end position="295"/>
    </location>
</feature>
<feature type="domain" description="Kinesin motor" evidence="6">
    <location>
        <begin position="1"/>
        <end position="72"/>
    </location>
</feature>
<keyword evidence="2" id="KW-0206">Cytoskeleton</keyword>
<dbReference type="PROSITE" id="PS50067">
    <property type="entry name" value="KINESIN_MOTOR_2"/>
    <property type="match status" value="1"/>
</dbReference>
<evidence type="ECO:0000259" key="6">
    <source>
        <dbReference type="PROSITE" id="PS50067"/>
    </source>
</evidence>
<feature type="region of interest" description="Disordered" evidence="5">
    <location>
        <begin position="365"/>
        <end position="420"/>
    </location>
</feature>
<dbReference type="InterPro" id="IPR001752">
    <property type="entry name" value="Kinesin_motor_dom"/>
</dbReference>
<name>A0AAV2I9Z0_LYMST</name>
<evidence type="ECO:0000256" key="5">
    <source>
        <dbReference type="SAM" id="MobiDB-lite"/>
    </source>
</evidence>
<dbReference type="GO" id="GO:0016887">
    <property type="term" value="F:ATP hydrolysis activity"/>
    <property type="evidence" value="ECO:0007669"/>
    <property type="project" value="TreeGrafter"/>
</dbReference>
<dbReference type="GO" id="GO:0008017">
    <property type="term" value="F:microtubule binding"/>
    <property type="evidence" value="ECO:0007669"/>
    <property type="project" value="InterPro"/>
</dbReference>
<dbReference type="PANTHER" id="PTHR24115">
    <property type="entry name" value="KINESIN-RELATED"/>
    <property type="match status" value="1"/>
</dbReference>
<dbReference type="AlphaFoldDB" id="A0AAV2I9Z0"/>
<dbReference type="Pfam" id="PF00225">
    <property type="entry name" value="Kinesin"/>
    <property type="match status" value="1"/>
</dbReference>
<evidence type="ECO:0000313" key="8">
    <source>
        <dbReference type="Proteomes" id="UP001497497"/>
    </source>
</evidence>
<accession>A0AAV2I9Z0</accession>
<dbReference type="Gene3D" id="1.20.5.340">
    <property type="match status" value="1"/>
</dbReference>
<dbReference type="Gene3D" id="1.20.58.1980">
    <property type="match status" value="1"/>
</dbReference>
<feature type="region of interest" description="Disordered" evidence="5">
    <location>
        <begin position="499"/>
        <end position="518"/>
    </location>
</feature>